<dbReference type="InterPro" id="IPR007485">
    <property type="entry name" value="LPS_assembly_LptE"/>
</dbReference>
<evidence type="ECO:0000256" key="1">
    <source>
        <dbReference type="ARBA" id="ARBA00022729"/>
    </source>
</evidence>
<sequence length="160" mass="18239">MRFWIVLLSALWLAGCGFQLRGAQNGETGLVMPVKAKSPLEERVQAKLTQLGIDGSYHGGDYMQIMYVDERRDRSLLGSDGSATEYLLTTTLTYKLVNPSADTPNVPKKLRLERTYRYNQDTLLASDTQEAQIRDEMLGELLNQLLMRYRAAEHRVEPRE</sequence>
<evidence type="ECO:0008006" key="8">
    <source>
        <dbReference type="Google" id="ProtNLM"/>
    </source>
</evidence>
<organism evidence="6 7">
    <name type="scientific">Proteobacteria bacterium 228</name>
    <dbReference type="NCBI Taxonomy" id="2083153"/>
    <lineage>
        <taxon>Bacteria</taxon>
        <taxon>Pseudomonadati</taxon>
        <taxon>Pseudomonadota</taxon>
    </lineage>
</organism>
<dbReference type="PROSITE" id="PS51257">
    <property type="entry name" value="PROKAR_LIPOPROTEIN"/>
    <property type="match status" value="1"/>
</dbReference>
<dbReference type="HAMAP" id="MF_01186">
    <property type="entry name" value="LPS_assembly_LptE"/>
    <property type="match status" value="1"/>
</dbReference>
<dbReference type="PANTHER" id="PTHR38098">
    <property type="entry name" value="LPS-ASSEMBLY LIPOPROTEIN LPTE"/>
    <property type="match status" value="1"/>
</dbReference>
<evidence type="ECO:0000256" key="4">
    <source>
        <dbReference type="ARBA" id="ARBA00023237"/>
    </source>
</evidence>
<dbReference type="Gene3D" id="3.30.160.150">
    <property type="entry name" value="Lipoprotein like domain"/>
    <property type="match status" value="1"/>
</dbReference>
<evidence type="ECO:0000256" key="3">
    <source>
        <dbReference type="ARBA" id="ARBA00023139"/>
    </source>
</evidence>
<keyword evidence="1" id="KW-0732">Signal</keyword>
<keyword evidence="3" id="KW-0564">Palmitate</keyword>
<evidence type="ECO:0000313" key="6">
    <source>
        <dbReference type="EMBL" id="PPC78992.1"/>
    </source>
</evidence>
<dbReference type="EMBL" id="PRLP01000007">
    <property type="protein sequence ID" value="PPC78992.1"/>
    <property type="molecule type" value="Genomic_DNA"/>
</dbReference>
<name>A0A2S5KWH8_9PROT</name>
<proteinExistence type="inferred from homology"/>
<keyword evidence="4" id="KW-0998">Cell outer membrane</keyword>
<dbReference type="OrthoDB" id="6182244at2"/>
<dbReference type="Pfam" id="PF04390">
    <property type="entry name" value="LptE"/>
    <property type="match status" value="1"/>
</dbReference>
<accession>A0A2S5KWH8</accession>
<dbReference type="AlphaFoldDB" id="A0A2S5KWH8"/>
<keyword evidence="5" id="KW-0449">Lipoprotein</keyword>
<evidence type="ECO:0000256" key="5">
    <source>
        <dbReference type="ARBA" id="ARBA00023288"/>
    </source>
</evidence>
<evidence type="ECO:0000313" key="7">
    <source>
        <dbReference type="Proteomes" id="UP000238196"/>
    </source>
</evidence>
<keyword evidence="2" id="KW-0472">Membrane</keyword>
<dbReference type="PANTHER" id="PTHR38098:SF1">
    <property type="entry name" value="LPS-ASSEMBLY LIPOPROTEIN LPTE"/>
    <property type="match status" value="1"/>
</dbReference>
<dbReference type="Proteomes" id="UP000238196">
    <property type="component" value="Unassembled WGS sequence"/>
</dbReference>
<protein>
    <recommendedName>
        <fullName evidence="8">LPS-assembly lipoprotein LptE</fullName>
    </recommendedName>
</protein>
<dbReference type="GO" id="GO:1990351">
    <property type="term" value="C:transporter complex"/>
    <property type="evidence" value="ECO:0007669"/>
    <property type="project" value="TreeGrafter"/>
</dbReference>
<dbReference type="GO" id="GO:0043165">
    <property type="term" value="P:Gram-negative-bacterium-type cell outer membrane assembly"/>
    <property type="evidence" value="ECO:0007669"/>
    <property type="project" value="InterPro"/>
</dbReference>
<dbReference type="GO" id="GO:0019867">
    <property type="term" value="C:outer membrane"/>
    <property type="evidence" value="ECO:0007669"/>
    <property type="project" value="InterPro"/>
</dbReference>
<evidence type="ECO:0000256" key="2">
    <source>
        <dbReference type="ARBA" id="ARBA00023136"/>
    </source>
</evidence>
<reference evidence="6 7" key="1">
    <citation type="submission" date="2018-02" db="EMBL/GenBank/DDBJ databases">
        <title>novel marine gammaproteobacteria from coastal saline agro ecosystem.</title>
        <authorList>
            <person name="Krishnan R."/>
            <person name="Ramesh Kumar N."/>
        </authorList>
    </citation>
    <scope>NUCLEOTIDE SEQUENCE [LARGE SCALE GENOMIC DNA]</scope>
    <source>
        <strain evidence="6 7">228</strain>
    </source>
</reference>
<gene>
    <name evidence="6" type="ORF">C4K68_02200</name>
</gene>
<dbReference type="GO" id="GO:0001530">
    <property type="term" value="F:lipopolysaccharide binding"/>
    <property type="evidence" value="ECO:0007669"/>
    <property type="project" value="TreeGrafter"/>
</dbReference>
<comment type="caution">
    <text evidence="6">The sequence shown here is derived from an EMBL/GenBank/DDBJ whole genome shotgun (WGS) entry which is preliminary data.</text>
</comment>
<dbReference type="GO" id="GO:0015920">
    <property type="term" value="P:lipopolysaccharide transport"/>
    <property type="evidence" value="ECO:0007669"/>
    <property type="project" value="TreeGrafter"/>
</dbReference>